<gene>
    <name evidence="2" type="ORF">QBC47DRAFT_364182</name>
</gene>
<evidence type="ECO:0000256" key="1">
    <source>
        <dbReference type="SAM" id="MobiDB-lite"/>
    </source>
</evidence>
<evidence type="ECO:0000313" key="3">
    <source>
        <dbReference type="Proteomes" id="UP001239445"/>
    </source>
</evidence>
<feature type="region of interest" description="Disordered" evidence="1">
    <location>
        <begin position="140"/>
        <end position="207"/>
    </location>
</feature>
<accession>A0AAJ0B5D0</accession>
<comment type="caution">
    <text evidence="2">The sequence shown here is derived from an EMBL/GenBank/DDBJ whole genome shotgun (WGS) entry which is preliminary data.</text>
</comment>
<reference evidence="2" key="1">
    <citation type="submission" date="2023-06" db="EMBL/GenBank/DDBJ databases">
        <title>Genome-scale phylogeny and comparative genomics of the fungal order Sordariales.</title>
        <authorList>
            <consortium name="Lawrence Berkeley National Laboratory"/>
            <person name="Hensen N."/>
            <person name="Bonometti L."/>
            <person name="Westerberg I."/>
            <person name="Brannstrom I.O."/>
            <person name="Guillou S."/>
            <person name="Cros-Aarteil S."/>
            <person name="Calhoun S."/>
            <person name="Haridas S."/>
            <person name="Kuo A."/>
            <person name="Mondo S."/>
            <person name="Pangilinan J."/>
            <person name="Riley R."/>
            <person name="Labutti K."/>
            <person name="Andreopoulos B."/>
            <person name="Lipzen A."/>
            <person name="Chen C."/>
            <person name="Yanf M."/>
            <person name="Daum C."/>
            <person name="Ng V."/>
            <person name="Clum A."/>
            <person name="Steindorff A."/>
            <person name="Ohm R."/>
            <person name="Martin F."/>
            <person name="Silar P."/>
            <person name="Natvig D."/>
            <person name="Lalanne C."/>
            <person name="Gautier V."/>
            <person name="Ament-Velasquez S.L."/>
            <person name="Kruys A."/>
            <person name="Hutchinson M.I."/>
            <person name="Powell A.J."/>
            <person name="Barry K."/>
            <person name="Miller A.N."/>
            <person name="Grigoriev I.V."/>
            <person name="Debuchy R."/>
            <person name="Gladieux P."/>
            <person name="Thoren M.H."/>
            <person name="Johannesson H."/>
        </authorList>
    </citation>
    <scope>NUCLEOTIDE SEQUENCE</scope>
    <source>
        <strain evidence="2">PSN4</strain>
    </source>
</reference>
<dbReference type="Proteomes" id="UP001239445">
    <property type="component" value="Unassembled WGS sequence"/>
</dbReference>
<keyword evidence="3" id="KW-1185">Reference proteome</keyword>
<dbReference type="EMBL" id="MU839841">
    <property type="protein sequence ID" value="KAK1751832.1"/>
    <property type="molecule type" value="Genomic_DNA"/>
</dbReference>
<proteinExistence type="predicted"/>
<evidence type="ECO:0000313" key="2">
    <source>
        <dbReference type="EMBL" id="KAK1751832.1"/>
    </source>
</evidence>
<protein>
    <submittedName>
        <fullName evidence="2">Uncharacterized protein</fullName>
    </submittedName>
</protein>
<dbReference type="AlphaFoldDB" id="A0AAJ0B5D0"/>
<name>A0AAJ0B5D0_9PEZI</name>
<organism evidence="2 3">
    <name type="scientific">Echria macrotheca</name>
    <dbReference type="NCBI Taxonomy" id="438768"/>
    <lineage>
        <taxon>Eukaryota</taxon>
        <taxon>Fungi</taxon>
        <taxon>Dikarya</taxon>
        <taxon>Ascomycota</taxon>
        <taxon>Pezizomycotina</taxon>
        <taxon>Sordariomycetes</taxon>
        <taxon>Sordariomycetidae</taxon>
        <taxon>Sordariales</taxon>
        <taxon>Schizotheciaceae</taxon>
        <taxon>Echria</taxon>
    </lineage>
</organism>
<sequence length="207" mass="23159">MDHGVTRLAAEPQLLRELVSIRRTKLRICICTHAGSHARASRRISDESVRYLRFHPIPQRGAPINPTSCCFLVRIISRMAVRRRHKATGAAFLDDGAYPYPCWASSPPLPLQFPALRLFISSTDVLRDVLWGHFRRARAQGSGRPGQWRSDPSPPRAPGRRKRGAYWAGSRKPGEGSTGEIARQRQIGKPKAGATERIRRGGQRIPS</sequence>